<sequence length="382" mass="41504">MTLTIDIHALQTVPPSLINRDDTGSPKSAIYGGTPRQRVSSQAWKRAIRSYYRENFGAEAIGARSKRLPEKITKQLVEATGWDEATALQRVRELFAAAKIGLVEEKKPKKKAEAEPQNENAETKYPETGYLFFFSQQQIDRAVATLAALEEGEKVDKNTAKEILNSDASVDMAMFGRMVADDASFNIDAAVQVAHAIGVHTSAPEFDYFTAVDDLAADGHETGAGMIGTTQMMSSTLYRYATINVEGLAKNLGSTEAAYEAASRFIEAFACSMPTGKINTFANQTVPELLYVTVRDTRPISLVTAFEHAVEAEDGVGRREVATRRLAEEATNVREAYGFQPLASYVVGLGTSADAFDGLADRVTLPELAEKVRADLVAAEAK</sequence>
<evidence type="ECO:0000313" key="2">
    <source>
        <dbReference type="EMBL" id="MCP1388297.1"/>
    </source>
</evidence>
<protein>
    <submittedName>
        <fullName evidence="2">Type I-E CRISPR-associated protein Cas7/Cse4/CasC</fullName>
    </submittedName>
</protein>
<feature type="region of interest" description="Disordered" evidence="1">
    <location>
        <begin position="17"/>
        <end position="36"/>
    </location>
</feature>
<gene>
    <name evidence="2" type="primary">cas7e</name>
    <name evidence="2" type="ORF">M5J20_08880</name>
</gene>
<evidence type="ECO:0000313" key="3">
    <source>
        <dbReference type="Proteomes" id="UP001204000"/>
    </source>
</evidence>
<proteinExistence type="predicted"/>
<organism evidence="2 3">
    <name type="scientific">Corynebacterium stercoris</name>
    <dbReference type="NCBI Taxonomy" id="2943490"/>
    <lineage>
        <taxon>Bacteria</taxon>
        <taxon>Bacillati</taxon>
        <taxon>Actinomycetota</taxon>
        <taxon>Actinomycetes</taxon>
        <taxon>Mycobacteriales</taxon>
        <taxon>Corynebacteriaceae</taxon>
        <taxon>Corynebacterium</taxon>
    </lineage>
</organism>
<keyword evidence="3" id="KW-1185">Reference proteome</keyword>
<accession>A0ABT1G3B7</accession>
<dbReference type="Proteomes" id="UP001204000">
    <property type="component" value="Unassembled WGS sequence"/>
</dbReference>
<dbReference type="InterPro" id="IPR010148">
    <property type="entry name" value="CRISPR-assoc_prot_CT1975"/>
</dbReference>
<dbReference type="Pfam" id="PF09344">
    <property type="entry name" value="Cas_CT1975"/>
    <property type="match status" value="1"/>
</dbReference>
<name>A0ABT1G3B7_9CORY</name>
<reference evidence="2" key="1">
    <citation type="submission" date="2022-05" db="EMBL/GenBank/DDBJ databases">
        <title>Corynebacterium sp. TA-R-1 sp. nov., isolated from human feces.</title>
        <authorList>
            <person name="Shamsuzzaman M."/>
            <person name="Dahal R.H."/>
        </authorList>
    </citation>
    <scope>NUCLEOTIDE SEQUENCE</scope>
    <source>
        <strain evidence="2">TA-R-1</strain>
    </source>
</reference>
<evidence type="ECO:0000256" key="1">
    <source>
        <dbReference type="SAM" id="MobiDB-lite"/>
    </source>
</evidence>
<dbReference type="RefSeq" id="WP_253578691.1">
    <property type="nucleotide sequence ID" value="NZ_JAMFTQ010000012.1"/>
</dbReference>
<dbReference type="EMBL" id="JAMFTQ010000012">
    <property type="protein sequence ID" value="MCP1388297.1"/>
    <property type="molecule type" value="Genomic_DNA"/>
</dbReference>
<comment type="caution">
    <text evidence="2">The sequence shown here is derived from an EMBL/GenBank/DDBJ whole genome shotgun (WGS) entry which is preliminary data.</text>
</comment>
<dbReference type="NCBIfam" id="TIGR01869">
    <property type="entry name" value="casC_Cse4"/>
    <property type="match status" value="1"/>
</dbReference>